<feature type="region of interest" description="Disordered" evidence="1">
    <location>
        <begin position="92"/>
        <end position="126"/>
    </location>
</feature>
<feature type="compositionally biased region" description="Basic residues" evidence="1">
    <location>
        <begin position="22"/>
        <end position="38"/>
    </location>
</feature>
<gene>
    <name evidence="2" type="ORF">NIIDMKKI_66860</name>
</gene>
<feature type="compositionally biased region" description="Polar residues" evidence="1">
    <location>
        <begin position="100"/>
        <end position="125"/>
    </location>
</feature>
<sequence>MSAKREASSCRGDANADGLNRATRRSKPRPGRSSKQRARAAGVALGALALTTAASANLDGPAPQSVMNSSQLSAGRLAITLSAHEVFKLDTCTTEDPGDSVTTSTDRSDGTGETPSNNATNNTHTSRIRIPEPWPINALALLSDSEEAEAVGNLRANFDDSEESSSESLEPTNPAETVRRIFEEIDTPEVEEVLRTQFTPTNLSSIRTAETPYYIPDVGWVDERFASRFRNELDEIQEQLNQFNPDINESKVGFSRENIDDHLTNLRANLPENPWSDQPDSSESDAILLSGEESNSVFATLGNSPSDNNLSNSNIPDYSAVDYEVNTEASSMQIPLIDPYADTPDYHGMSVAALSALAYTNLVDADDNYVTVADAFDITSSNDNN</sequence>
<dbReference type="RefSeq" id="WP_141563934.1">
    <property type="nucleotide sequence ID" value="NZ_NKQW01000001.1"/>
</dbReference>
<proteinExistence type="predicted"/>
<protein>
    <submittedName>
        <fullName evidence="2">Uncharacterized protein</fullName>
    </submittedName>
</protein>
<evidence type="ECO:0000313" key="2">
    <source>
        <dbReference type="EMBL" id="BCI91480.1"/>
    </source>
</evidence>
<accession>A0A7G1IKT4</accession>
<feature type="region of interest" description="Disordered" evidence="1">
    <location>
        <begin position="157"/>
        <end position="176"/>
    </location>
</feature>
<dbReference type="Proteomes" id="UP000516380">
    <property type="component" value="Chromosome"/>
</dbReference>
<organism evidence="2 3">
    <name type="scientific">Mycobacterium kansasii</name>
    <dbReference type="NCBI Taxonomy" id="1768"/>
    <lineage>
        <taxon>Bacteria</taxon>
        <taxon>Bacillati</taxon>
        <taxon>Actinomycetota</taxon>
        <taxon>Actinomycetes</taxon>
        <taxon>Mycobacteriales</taxon>
        <taxon>Mycobacteriaceae</taxon>
        <taxon>Mycobacterium</taxon>
    </lineage>
</organism>
<reference evidence="2 3" key="1">
    <citation type="submission" date="2020-07" db="EMBL/GenBank/DDBJ databases">
        <title>Mycobacterium kansasii (former subtype) with zoonotic potential isolated from diseased indoor pet cat, Japan.</title>
        <authorList>
            <person name="Fukano H."/>
            <person name="Terazono T."/>
            <person name="Hoshino Y."/>
        </authorList>
    </citation>
    <scope>NUCLEOTIDE SEQUENCE [LARGE SCALE GENOMIC DNA]</scope>
    <source>
        <strain evidence="2 3">Kuro-I</strain>
    </source>
</reference>
<feature type="region of interest" description="Disordered" evidence="1">
    <location>
        <begin position="1"/>
        <end position="40"/>
    </location>
</feature>
<evidence type="ECO:0000313" key="3">
    <source>
        <dbReference type="Proteomes" id="UP000516380"/>
    </source>
</evidence>
<name>A0A7G1IKT4_MYCKA</name>
<keyword evidence="3" id="KW-1185">Reference proteome</keyword>
<dbReference type="AlphaFoldDB" id="A0A7G1IKT4"/>
<evidence type="ECO:0000256" key="1">
    <source>
        <dbReference type="SAM" id="MobiDB-lite"/>
    </source>
</evidence>
<dbReference type="EMBL" id="AP023343">
    <property type="protein sequence ID" value="BCI91480.1"/>
    <property type="molecule type" value="Genomic_DNA"/>
</dbReference>